<dbReference type="PANTHER" id="PTHR30482">
    <property type="entry name" value="HIGH-AFFINITY BRANCHED-CHAIN AMINO ACID TRANSPORT SYSTEM PERMEASE"/>
    <property type="match status" value="1"/>
</dbReference>
<organism evidence="7">
    <name type="scientific">marine metagenome</name>
    <dbReference type="NCBI Taxonomy" id="408172"/>
    <lineage>
        <taxon>unclassified sequences</taxon>
        <taxon>metagenomes</taxon>
        <taxon>ecological metagenomes</taxon>
    </lineage>
</organism>
<protein>
    <recommendedName>
        <fullName evidence="8">Branched-chain amino acid ABC transporter permease</fullName>
    </recommendedName>
</protein>
<reference evidence="7" key="1">
    <citation type="submission" date="2018-05" db="EMBL/GenBank/DDBJ databases">
        <authorList>
            <person name="Lanie J.A."/>
            <person name="Ng W.-L."/>
            <person name="Kazmierczak K.M."/>
            <person name="Andrzejewski T.M."/>
            <person name="Davidsen T.M."/>
            <person name="Wayne K.J."/>
            <person name="Tettelin H."/>
            <person name="Glass J.I."/>
            <person name="Rusch D."/>
            <person name="Podicherti R."/>
            <person name="Tsui H.-C.T."/>
            <person name="Winkler M.E."/>
        </authorList>
    </citation>
    <scope>NUCLEOTIDE SEQUENCE</scope>
</reference>
<dbReference type="EMBL" id="UINC01166986">
    <property type="protein sequence ID" value="SVD69232.1"/>
    <property type="molecule type" value="Genomic_DNA"/>
</dbReference>
<feature type="transmembrane region" description="Helical" evidence="6">
    <location>
        <begin position="55"/>
        <end position="75"/>
    </location>
</feature>
<evidence type="ECO:0000256" key="5">
    <source>
        <dbReference type="ARBA" id="ARBA00023136"/>
    </source>
</evidence>
<evidence type="ECO:0000256" key="3">
    <source>
        <dbReference type="ARBA" id="ARBA00022692"/>
    </source>
</evidence>
<accession>A0A382XDT8</accession>
<evidence type="ECO:0000256" key="1">
    <source>
        <dbReference type="ARBA" id="ARBA00004651"/>
    </source>
</evidence>
<dbReference type="AlphaFoldDB" id="A0A382XDT8"/>
<keyword evidence="4 6" id="KW-1133">Transmembrane helix</keyword>
<evidence type="ECO:0000256" key="6">
    <source>
        <dbReference type="SAM" id="Phobius"/>
    </source>
</evidence>
<proteinExistence type="predicted"/>
<dbReference type="Pfam" id="PF02653">
    <property type="entry name" value="BPD_transp_2"/>
    <property type="match status" value="1"/>
</dbReference>
<evidence type="ECO:0008006" key="8">
    <source>
        <dbReference type="Google" id="ProtNLM"/>
    </source>
</evidence>
<gene>
    <name evidence="7" type="ORF">METZ01_LOCUS422086</name>
</gene>
<feature type="transmembrane region" description="Helical" evidence="6">
    <location>
        <begin position="132"/>
        <end position="150"/>
    </location>
</feature>
<feature type="non-terminal residue" evidence="7">
    <location>
        <position position="182"/>
    </location>
</feature>
<keyword evidence="3 6" id="KW-0812">Transmembrane</keyword>
<evidence type="ECO:0000256" key="2">
    <source>
        <dbReference type="ARBA" id="ARBA00022475"/>
    </source>
</evidence>
<sequence>MSQIKILRSLSNINGKNDLGNNYIFWFFFVLFILLGLFSPLILSRYQLLNLSNHITNIFLGLSLCLIWGYCGILSLGQSLFLGLGGYTYGIVGINLIETHENTHVALLMGIIVPIFTAFVLGYLMFFARLKGVYVAILMLVVSLLFETFLNQTAGPGWFVGEAHLGGNNGLGRFSGVIREPP</sequence>
<feature type="transmembrane region" description="Helical" evidence="6">
    <location>
        <begin position="105"/>
        <end position="126"/>
    </location>
</feature>
<dbReference type="GO" id="GO:0015658">
    <property type="term" value="F:branched-chain amino acid transmembrane transporter activity"/>
    <property type="evidence" value="ECO:0007669"/>
    <property type="project" value="InterPro"/>
</dbReference>
<keyword evidence="5 6" id="KW-0472">Membrane</keyword>
<evidence type="ECO:0000256" key="4">
    <source>
        <dbReference type="ARBA" id="ARBA00022989"/>
    </source>
</evidence>
<dbReference type="InterPro" id="IPR043428">
    <property type="entry name" value="LivM-like"/>
</dbReference>
<dbReference type="GO" id="GO:0005886">
    <property type="term" value="C:plasma membrane"/>
    <property type="evidence" value="ECO:0007669"/>
    <property type="project" value="UniProtKB-SubCell"/>
</dbReference>
<dbReference type="InterPro" id="IPR001851">
    <property type="entry name" value="ABC_transp_permease"/>
</dbReference>
<keyword evidence="2" id="KW-1003">Cell membrane</keyword>
<evidence type="ECO:0000313" key="7">
    <source>
        <dbReference type="EMBL" id="SVD69232.1"/>
    </source>
</evidence>
<dbReference type="PANTHER" id="PTHR30482:SF4">
    <property type="entry name" value="SLR1201 PROTEIN"/>
    <property type="match status" value="1"/>
</dbReference>
<name>A0A382XDT8_9ZZZZ</name>
<feature type="transmembrane region" description="Helical" evidence="6">
    <location>
        <begin position="23"/>
        <end position="43"/>
    </location>
</feature>
<comment type="subcellular location">
    <subcellularLocation>
        <location evidence="1">Cell membrane</location>
        <topology evidence="1">Multi-pass membrane protein</topology>
    </subcellularLocation>
</comment>